<dbReference type="Proteomes" id="UP000314982">
    <property type="component" value="Unassembled WGS sequence"/>
</dbReference>
<dbReference type="PANTHER" id="PTHR15012:SF35">
    <property type="entry name" value="PROTEIN SHROOM4"/>
    <property type="match status" value="1"/>
</dbReference>
<dbReference type="Ensembl" id="ENSHHUT00000010904.1">
    <property type="protein sequence ID" value="ENSHHUP00000010568.1"/>
    <property type="gene ID" value="ENSHHUG00000006456.1"/>
</dbReference>
<evidence type="ECO:0000256" key="2">
    <source>
        <dbReference type="ARBA" id="ARBA00006469"/>
    </source>
</evidence>
<dbReference type="InterPro" id="IPR014799">
    <property type="entry name" value="ASD2_dom"/>
</dbReference>
<accession>A0A4W5JZT9</accession>
<evidence type="ECO:0000256" key="1">
    <source>
        <dbReference type="ARBA" id="ARBA00004245"/>
    </source>
</evidence>
<keyword evidence="4" id="KW-0206">Cytoskeleton</keyword>
<name>A0A4W5JZT9_9TELE</name>
<dbReference type="GO" id="GO:0005912">
    <property type="term" value="C:adherens junction"/>
    <property type="evidence" value="ECO:0007669"/>
    <property type="project" value="TreeGrafter"/>
</dbReference>
<organism evidence="7 8">
    <name type="scientific">Hucho hucho</name>
    <name type="common">huchen</name>
    <dbReference type="NCBI Taxonomy" id="62062"/>
    <lineage>
        <taxon>Eukaryota</taxon>
        <taxon>Metazoa</taxon>
        <taxon>Chordata</taxon>
        <taxon>Craniata</taxon>
        <taxon>Vertebrata</taxon>
        <taxon>Euteleostomi</taxon>
        <taxon>Actinopterygii</taxon>
        <taxon>Neopterygii</taxon>
        <taxon>Teleostei</taxon>
        <taxon>Protacanthopterygii</taxon>
        <taxon>Salmoniformes</taxon>
        <taxon>Salmonidae</taxon>
        <taxon>Salmoninae</taxon>
        <taxon>Hucho</taxon>
    </lineage>
</organism>
<comment type="subcellular location">
    <subcellularLocation>
        <location evidence="1">Cytoplasm</location>
        <location evidence="1">Cytoskeleton</location>
    </subcellularLocation>
</comment>
<evidence type="ECO:0000313" key="7">
    <source>
        <dbReference type="Ensembl" id="ENSHHUP00000010568.1"/>
    </source>
</evidence>
<feature type="compositionally biased region" description="Basic and acidic residues" evidence="5">
    <location>
        <begin position="1"/>
        <end position="12"/>
    </location>
</feature>
<keyword evidence="3" id="KW-0963">Cytoplasm</keyword>
<evidence type="ECO:0000256" key="4">
    <source>
        <dbReference type="ARBA" id="ARBA00023212"/>
    </source>
</evidence>
<dbReference type="GO" id="GO:0007015">
    <property type="term" value="P:actin filament organization"/>
    <property type="evidence" value="ECO:0007669"/>
    <property type="project" value="TreeGrafter"/>
</dbReference>
<feature type="region of interest" description="Disordered" evidence="5">
    <location>
        <begin position="248"/>
        <end position="292"/>
    </location>
</feature>
<feature type="compositionally biased region" description="Gly residues" evidence="5">
    <location>
        <begin position="32"/>
        <end position="41"/>
    </location>
</feature>
<feature type="domain" description="ASD2" evidence="6">
    <location>
        <begin position="342"/>
        <end position="613"/>
    </location>
</feature>
<dbReference type="GeneTree" id="ENSGT00940000159479"/>
<dbReference type="GO" id="GO:0051015">
    <property type="term" value="F:actin filament binding"/>
    <property type="evidence" value="ECO:0007669"/>
    <property type="project" value="InterPro"/>
</dbReference>
<dbReference type="GO" id="GO:0016324">
    <property type="term" value="C:apical plasma membrane"/>
    <property type="evidence" value="ECO:0007669"/>
    <property type="project" value="TreeGrafter"/>
</dbReference>
<feature type="region of interest" description="Disordered" evidence="5">
    <location>
        <begin position="1"/>
        <end position="223"/>
    </location>
</feature>
<dbReference type="PROSITE" id="PS51307">
    <property type="entry name" value="ASD2"/>
    <property type="match status" value="1"/>
</dbReference>
<feature type="compositionally biased region" description="Basic and acidic residues" evidence="5">
    <location>
        <begin position="400"/>
        <end position="409"/>
    </location>
</feature>
<dbReference type="GO" id="GO:0043296">
    <property type="term" value="C:apical junction complex"/>
    <property type="evidence" value="ECO:0007669"/>
    <property type="project" value="TreeGrafter"/>
</dbReference>
<sequence length="613" mass="68631">MSENDLRFDSTYHRASPSVATATPLSELEEGCGVGGVGGDRGVATRKKTPPPPRPPPPKWEEFHRRRASHHTLFASSLSSTSSSSVHPLPLSPPEGPPSHPPHTPCPTETSKMTHQRSYSLTPQREELEGCQRCSLSQLQERPFSQATPRPGFTPRTFRPVAPHHRERDTPTHYDNSLPPLPPSDNCARLCNMDDQDRPAGLKPISHRQQRAGAEWERTPSPRVHSVSALPTIENGAISPESYFAMSYEQQQQQQLQNSRRFRNHPHNNNNNKPELELEPDFSPSSAQSLEQEVDIPMETDIDDFQEEGLPEDEEPIRTELQCFALPVTVLETDIDTLPDQEASPAARKTAESGSLDGEMEDQGMGTREELMEELFPQSVEGEAGTESWRGAYRSSNSEKNTDSLDRRSGASSSCSSYYSTSAAKAQLLTQMKDYCSDARDTDHDDQLSYKKQLMESLRKKLGVLREAQRGLQEDIRANTQLGEEVESLVLVVCKPNEVDKFRMFIGDLDKVVSLLLSLSGRLLRVESSLDNLDAESGHHERLLLLEKKRQLQVQLSEAQDLKEHVDHREQAVGRVLGRCLSPEQVPSTLFDYSTFIRDVAQLVEHDVCGFDS</sequence>
<feature type="compositionally biased region" description="Pro residues" evidence="5">
    <location>
        <begin position="90"/>
        <end position="105"/>
    </location>
</feature>
<evidence type="ECO:0000259" key="6">
    <source>
        <dbReference type="PROSITE" id="PS51307"/>
    </source>
</evidence>
<proteinExistence type="inferred from homology"/>
<dbReference type="AlphaFoldDB" id="A0A4W5JZT9"/>
<reference evidence="7" key="2">
    <citation type="submission" date="2025-08" db="UniProtKB">
        <authorList>
            <consortium name="Ensembl"/>
        </authorList>
    </citation>
    <scope>IDENTIFICATION</scope>
</reference>
<feature type="region of interest" description="Disordered" evidence="5">
    <location>
        <begin position="379"/>
        <end position="415"/>
    </location>
</feature>
<dbReference type="GO" id="GO:0030864">
    <property type="term" value="C:cortical actin cytoskeleton"/>
    <property type="evidence" value="ECO:0007669"/>
    <property type="project" value="TreeGrafter"/>
</dbReference>
<dbReference type="Pfam" id="PF08687">
    <property type="entry name" value="ASD2"/>
    <property type="match status" value="1"/>
</dbReference>
<evidence type="ECO:0000313" key="8">
    <source>
        <dbReference type="Proteomes" id="UP000314982"/>
    </source>
</evidence>
<feature type="compositionally biased region" description="Polar residues" evidence="5">
    <location>
        <begin position="134"/>
        <end position="147"/>
    </location>
</feature>
<feature type="region of interest" description="Disordered" evidence="5">
    <location>
        <begin position="337"/>
        <end position="364"/>
    </location>
</feature>
<comment type="similarity">
    <text evidence="2">Belongs to the shroom family.</text>
</comment>
<protein>
    <recommendedName>
        <fullName evidence="6">ASD2 domain-containing protein</fullName>
    </recommendedName>
</protein>
<reference evidence="7" key="3">
    <citation type="submission" date="2025-09" db="UniProtKB">
        <authorList>
            <consortium name="Ensembl"/>
        </authorList>
    </citation>
    <scope>IDENTIFICATION</scope>
</reference>
<evidence type="ECO:0000256" key="5">
    <source>
        <dbReference type="SAM" id="MobiDB-lite"/>
    </source>
</evidence>
<reference evidence="8" key="1">
    <citation type="submission" date="2018-06" db="EMBL/GenBank/DDBJ databases">
        <title>Genome assembly of Danube salmon.</title>
        <authorList>
            <person name="Macqueen D.J."/>
            <person name="Gundappa M.K."/>
        </authorList>
    </citation>
    <scope>NUCLEOTIDE SEQUENCE [LARGE SCALE GENOMIC DNA]</scope>
</reference>
<keyword evidence="8" id="KW-1185">Reference proteome</keyword>
<dbReference type="PANTHER" id="PTHR15012">
    <property type="entry name" value="APICAL PROTEIN/SHROOM-RELATED"/>
    <property type="match status" value="1"/>
</dbReference>
<feature type="compositionally biased region" description="Low complexity" evidence="5">
    <location>
        <begin position="148"/>
        <end position="160"/>
    </location>
</feature>
<evidence type="ECO:0000256" key="3">
    <source>
        <dbReference type="ARBA" id="ARBA00022490"/>
    </source>
</evidence>
<feature type="compositionally biased region" description="Low complexity" evidence="5">
    <location>
        <begin position="71"/>
        <end position="89"/>
    </location>
</feature>
<dbReference type="STRING" id="62062.ENSHHUP00000010568"/>
<dbReference type="Gene3D" id="6.10.250.3120">
    <property type="match status" value="1"/>
</dbReference>
<dbReference type="InterPro" id="IPR027685">
    <property type="entry name" value="Shroom_fam"/>
</dbReference>